<dbReference type="RefSeq" id="WP_290140193.1">
    <property type="nucleotide sequence ID" value="NZ_CP101620.1"/>
</dbReference>
<dbReference type="EC" id="1.-.-.-" evidence="3"/>
<dbReference type="Gene3D" id="3.40.50.720">
    <property type="entry name" value="NAD(P)-binding Rossmann-like Domain"/>
    <property type="match status" value="1"/>
</dbReference>
<organism evidence="3 4">
    <name type="scientific">Allocoprobacillus halotolerans</name>
    <dbReference type="NCBI Taxonomy" id="2944914"/>
    <lineage>
        <taxon>Bacteria</taxon>
        <taxon>Bacillati</taxon>
        <taxon>Bacillota</taxon>
        <taxon>Erysipelotrichia</taxon>
        <taxon>Erysipelotrichales</taxon>
        <taxon>Erysipelotrichaceae</taxon>
        <taxon>Allocoprobacillus</taxon>
    </lineage>
</organism>
<proteinExistence type="inferred from homology"/>
<gene>
    <name evidence="3" type="primary">ucpA</name>
    <name evidence="3" type="ORF">NMU03_17040</name>
</gene>
<dbReference type="InterPro" id="IPR020904">
    <property type="entry name" value="Sc_DH/Rdtase_CS"/>
</dbReference>
<accession>A0ABY5I5I5</accession>
<dbReference type="PANTHER" id="PTHR42760">
    <property type="entry name" value="SHORT-CHAIN DEHYDROGENASES/REDUCTASES FAMILY MEMBER"/>
    <property type="match status" value="1"/>
</dbReference>
<keyword evidence="3" id="KW-0560">Oxidoreductase</keyword>
<dbReference type="PROSITE" id="PS00061">
    <property type="entry name" value="ADH_SHORT"/>
    <property type="match status" value="1"/>
</dbReference>
<evidence type="ECO:0000256" key="1">
    <source>
        <dbReference type="ARBA" id="ARBA00006484"/>
    </source>
</evidence>
<dbReference type="SUPFAM" id="SSF51735">
    <property type="entry name" value="NAD(P)-binding Rossmann-fold domains"/>
    <property type="match status" value="1"/>
</dbReference>
<dbReference type="InterPro" id="IPR002347">
    <property type="entry name" value="SDR_fam"/>
</dbReference>
<name>A0ABY5I5I5_9FIRM</name>
<dbReference type="EMBL" id="CP101620">
    <property type="protein sequence ID" value="UTY39225.1"/>
    <property type="molecule type" value="Genomic_DNA"/>
</dbReference>
<comment type="similarity">
    <text evidence="1 2">Belongs to the short-chain dehydrogenases/reductases (SDR) family.</text>
</comment>
<evidence type="ECO:0000313" key="3">
    <source>
        <dbReference type="EMBL" id="UTY39225.1"/>
    </source>
</evidence>
<dbReference type="Proteomes" id="UP001060112">
    <property type="component" value="Chromosome"/>
</dbReference>
<dbReference type="InterPro" id="IPR036291">
    <property type="entry name" value="NAD(P)-bd_dom_sf"/>
</dbReference>
<dbReference type="PRINTS" id="PR00081">
    <property type="entry name" value="GDHRDH"/>
</dbReference>
<dbReference type="PRINTS" id="PR00080">
    <property type="entry name" value="SDRFAMILY"/>
</dbReference>
<protein>
    <submittedName>
        <fullName evidence="3">SDR family oxidoreductase UcpA</fullName>
        <ecNumber evidence="3">1.-.-.-</ecNumber>
    </submittedName>
</protein>
<evidence type="ECO:0000313" key="4">
    <source>
        <dbReference type="Proteomes" id="UP001060112"/>
    </source>
</evidence>
<dbReference type="NCBIfam" id="NF006080">
    <property type="entry name" value="PRK08226.1"/>
    <property type="match status" value="1"/>
</dbReference>
<evidence type="ECO:0000256" key="2">
    <source>
        <dbReference type="RuleBase" id="RU000363"/>
    </source>
</evidence>
<keyword evidence="4" id="KW-1185">Reference proteome</keyword>
<reference evidence="3" key="1">
    <citation type="submission" date="2022-07" db="EMBL/GenBank/DDBJ databases">
        <title>Faecal culturing of patients with breast cancer.</title>
        <authorList>
            <person name="Teng N.M.Y."/>
            <person name="Kiu R."/>
            <person name="Evans R."/>
            <person name="Baker D.J."/>
            <person name="Zenner C."/>
            <person name="Robinson S.D."/>
            <person name="Hall L.J."/>
        </authorList>
    </citation>
    <scope>NUCLEOTIDE SEQUENCE</scope>
    <source>
        <strain evidence="3">LH1062</strain>
    </source>
</reference>
<sequence length="234" mass="25128">MGKLDGKVAIITGAAVGLGEGIAEAYVKYGAKICMVDLSEEVNQTAQKLREKYHQDIITYVGNVADKDQMKEAVQKTVNTFGKVNIACCNAGVCRLAPFEEMSDEIRDFHIDVNIKGVWNTCQAVIPYMLKQGKGSIVIASSVTGDIVADAGEAAYAMTKAALVGLTKCLAVEYASRNIRVNCSQLGYARTPMVEKMAVESNPNNPESAIQDIAQGVPMGRLAKPIEVGELFAF</sequence>
<dbReference type="Pfam" id="PF00106">
    <property type="entry name" value="adh_short"/>
    <property type="match status" value="1"/>
</dbReference>
<dbReference type="GO" id="GO:0016491">
    <property type="term" value="F:oxidoreductase activity"/>
    <property type="evidence" value="ECO:0007669"/>
    <property type="project" value="UniProtKB-KW"/>
</dbReference>